<feature type="transmembrane region" description="Helical" evidence="7">
    <location>
        <begin position="310"/>
        <end position="332"/>
    </location>
</feature>
<feature type="transmembrane region" description="Helical" evidence="7">
    <location>
        <begin position="100"/>
        <end position="120"/>
    </location>
</feature>
<keyword evidence="5 7" id="KW-0472">Membrane</keyword>
<feature type="transmembrane region" description="Helical" evidence="7">
    <location>
        <begin position="402"/>
        <end position="423"/>
    </location>
</feature>
<dbReference type="EMBL" id="CP126969">
    <property type="protein sequence ID" value="WIM67214.1"/>
    <property type="molecule type" value="Genomic_DNA"/>
</dbReference>
<keyword evidence="4 7" id="KW-1133">Transmembrane helix</keyword>
<dbReference type="RefSeq" id="WP_284824138.1">
    <property type="nucleotide sequence ID" value="NZ_CP126969.1"/>
</dbReference>
<dbReference type="PANTHER" id="PTHR34820:SF4">
    <property type="entry name" value="INNER MEMBRANE PROTEIN YEBZ"/>
    <property type="match status" value="1"/>
</dbReference>
<evidence type="ECO:0000256" key="4">
    <source>
        <dbReference type="ARBA" id="ARBA00022989"/>
    </source>
</evidence>
<feature type="transmembrane region" description="Helical" evidence="7">
    <location>
        <begin position="245"/>
        <end position="263"/>
    </location>
</feature>
<evidence type="ECO:0000256" key="7">
    <source>
        <dbReference type="SAM" id="Phobius"/>
    </source>
</evidence>
<feature type="transmembrane region" description="Helical" evidence="7">
    <location>
        <begin position="275"/>
        <end position="295"/>
    </location>
</feature>
<dbReference type="Pfam" id="PF05425">
    <property type="entry name" value="CopD"/>
    <property type="match status" value="1"/>
</dbReference>
<sequence>MSSKQKVQSTWPLYVAAILVGAVIAGGISYSFVADSLAALGIPDPGPATTFGLPALRGAAWLLAALAIGSFLFSAFLIPPADKALGQAKLTVDGHIAARTGASSASGIAIIGVLMVPLVLSDVSGTPLGQVLFQPSAWATALAQVAEAKVWLTVAVIAAIVAVCGYTLGDWMAQPGLLIGAVAIIVPLGMEGHAATGGDHDYGTNAYLWHLIFIMLWIGGLFALIAHGRRLGPHMEKAVARYSRIAFFAFIVTVISGMISTAIRVQPSDLFTTRYGLIIVAKMAGVLILGIFGFAHRQLTIPKLSSDKSAFVRIAVVEVFVMAAVTGIAVTMGRTPPPPPRDPNLTNMQIQMGYNLYEAPTFLGVFTIWRFEILYTVIGILAAVYYLWLLRRVDNWDHRRTFWWLLGCVSLGVTLSSGIGMYMPSGYAMHMVGHMILSMTVPVFLVLGAPLTLVKEAFPEGEFNPRAWVEAFEKSKFLKFITYSPISTLQFLFVFYVLYIFPSFYELAISEHAGHVLMNLAFLVSGYFYFWELVGPDYIEGRPRVPIRLAWLFISMPVHLFLGVYLMQLNTVMGEEFYLSLDLPWNPDLLRDQKNGGGIAWAAGSFPLALVFGILFVGWWREDKQDSDRMDTKLDRDEDQEWEEYNKMLSTYSRHDESAAQHQPFTTQQTKQRTKLVKPSAPLDDDSGAAKDTNGEDPRNS</sequence>
<proteinExistence type="predicted"/>
<feature type="transmembrane region" description="Helical" evidence="7">
    <location>
        <begin position="513"/>
        <end position="534"/>
    </location>
</feature>
<dbReference type="Proteomes" id="UP001225598">
    <property type="component" value="Chromosome"/>
</dbReference>
<name>A0ABY8VCN8_9CORY</name>
<feature type="transmembrane region" description="Helical" evidence="7">
    <location>
        <begin position="546"/>
        <end position="567"/>
    </location>
</feature>
<dbReference type="PANTHER" id="PTHR34820">
    <property type="entry name" value="INNER MEMBRANE PROTEIN YEBZ"/>
    <property type="match status" value="1"/>
</dbReference>
<feature type="region of interest" description="Disordered" evidence="6">
    <location>
        <begin position="653"/>
        <end position="701"/>
    </location>
</feature>
<evidence type="ECO:0000256" key="6">
    <source>
        <dbReference type="SAM" id="MobiDB-lite"/>
    </source>
</evidence>
<evidence type="ECO:0000256" key="1">
    <source>
        <dbReference type="ARBA" id="ARBA00004651"/>
    </source>
</evidence>
<feature type="transmembrane region" description="Helical" evidence="7">
    <location>
        <begin position="59"/>
        <end position="79"/>
    </location>
</feature>
<feature type="transmembrane region" description="Helical" evidence="7">
    <location>
        <begin position="373"/>
        <end position="390"/>
    </location>
</feature>
<evidence type="ECO:0000256" key="3">
    <source>
        <dbReference type="ARBA" id="ARBA00022692"/>
    </source>
</evidence>
<accession>A0ABY8VCN8</accession>
<reference evidence="9 10" key="1">
    <citation type="submission" date="2023-05" db="EMBL/GenBank/DDBJ databases">
        <title>Corynebacterium suedekumii sp. nov. and Corynebacterium breve sp. nov. isolated from raw cow's milk.</title>
        <authorList>
            <person name="Baer M.K."/>
            <person name="Mehl L."/>
            <person name="Hellmuth R."/>
            <person name="Marke G."/>
            <person name="Lipski A."/>
        </authorList>
    </citation>
    <scope>NUCLEOTIDE SEQUENCE [LARGE SCALE GENOMIC DNA]</scope>
    <source>
        <strain evidence="9 10">R4</strain>
    </source>
</reference>
<feature type="transmembrane region" description="Helical" evidence="7">
    <location>
        <begin position="480"/>
        <end position="501"/>
    </location>
</feature>
<keyword evidence="10" id="KW-1185">Reference proteome</keyword>
<feature type="domain" description="Copper resistance protein D" evidence="8">
    <location>
        <begin position="237"/>
        <end position="331"/>
    </location>
</feature>
<dbReference type="Pfam" id="PF09678">
    <property type="entry name" value="Caa3_CtaG"/>
    <property type="match status" value="1"/>
</dbReference>
<dbReference type="InterPro" id="IPR032694">
    <property type="entry name" value="CopC/D"/>
</dbReference>
<evidence type="ECO:0000256" key="5">
    <source>
        <dbReference type="ARBA" id="ARBA00023136"/>
    </source>
</evidence>
<evidence type="ECO:0000259" key="8">
    <source>
        <dbReference type="Pfam" id="PF05425"/>
    </source>
</evidence>
<protein>
    <submittedName>
        <fullName evidence="9">Cytochrome c oxidase assembly protein</fullName>
    </submittedName>
</protein>
<gene>
    <name evidence="9" type="ORF">QP027_08800</name>
</gene>
<feature type="transmembrane region" description="Helical" evidence="7">
    <location>
        <begin position="207"/>
        <end position="225"/>
    </location>
</feature>
<evidence type="ECO:0000313" key="9">
    <source>
        <dbReference type="EMBL" id="WIM67214.1"/>
    </source>
</evidence>
<keyword evidence="3 7" id="KW-0812">Transmembrane</keyword>
<feature type="compositionally biased region" description="Polar residues" evidence="6">
    <location>
        <begin position="660"/>
        <end position="671"/>
    </location>
</feature>
<feature type="transmembrane region" description="Helical" evidence="7">
    <location>
        <begin position="150"/>
        <end position="169"/>
    </location>
</feature>
<keyword evidence="2" id="KW-1003">Cell membrane</keyword>
<feature type="transmembrane region" description="Helical" evidence="7">
    <location>
        <begin position="599"/>
        <end position="620"/>
    </location>
</feature>
<feature type="transmembrane region" description="Helical" evidence="7">
    <location>
        <begin position="435"/>
        <end position="454"/>
    </location>
</feature>
<evidence type="ECO:0000256" key="2">
    <source>
        <dbReference type="ARBA" id="ARBA00022475"/>
    </source>
</evidence>
<feature type="transmembrane region" description="Helical" evidence="7">
    <location>
        <begin position="12"/>
        <end position="33"/>
    </location>
</feature>
<dbReference type="InterPro" id="IPR008457">
    <property type="entry name" value="Cu-R_CopD_dom"/>
</dbReference>
<dbReference type="InterPro" id="IPR019108">
    <property type="entry name" value="Caa3_assmbl_CtaG-rel"/>
</dbReference>
<organism evidence="9 10">
    <name type="scientific">Corynebacterium breve</name>
    <dbReference type="NCBI Taxonomy" id="3049799"/>
    <lineage>
        <taxon>Bacteria</taxon>
        <taxon>Bacillati</taxon>
        <taxon>Actinomycetota</taxon>
        <taxon>Actinomycetes</taxon>
        <taxon>Mycobacteriales</taxon>
        <taxon>Corynebacteriaceae</taxon>
        <taxon>Corynebacterium</taxon>
    </lineage>
</organism>
<evidence type="ECO:0000313" key="10">
    <source>
        <dbReference type="Proteomes" id="UP001225598"/>
    </source>
</evidence>
<feature type="transmembrane region" description="Helical" evidence="7">
    <location>
        <begin position="176"/>
        <end position="195"/>
    </location>
</feature>
<comment type="subcellular location">
    <subcellularLocation>
        <location evidence="1">Cell membrane</location>
        <topology evidence="1">Multi-pass membrane protein</topology>
    </subcellularLocation>
</comment>